<dbReference type="RefSeq" id="WP_010768333.1">
    <property type="nucleotide sequence ID" value="NZ_ASWE01000003.1"/>
</dbReference>
<dbReference type="AlphaFoldDB" id="R3WQE5"/>
<dbReference type="PATRIC" id="fig|1158610.3.peg.1659"/>
<keyword evidence="1" id="KW-0472">Membrane</keyword>
<name>R3WQE5_9ENTE</name>
<dbReference type="EMBL" id="AJAT01000014">
    <property type="protein sequence ID" value="EOL44040.1"/>
    <property type="molecule type" value="Genomic_DNA"/>
</dbReference>
<sequence length="204" mass="23712">MKRLQKEYPNTASLLSNYRRQSKPDQQNTIWHWGALFLFACLTVASPIQQLLILLVFVGFSAIIKGPLMILWGVLYSFLVSLFPPFALALSLLFFLLQIGDLAKTWRVFLVGGFFYLYPLTTMLLHQFVFNDLQWFLLATLLIGLTVLHFLLKWLYKEQALSRSVALFLFSLPYDFLLLLLPRSFKKRHNLGRKPMGFSSEIKK</sequence>
<keyword evidence="3" id="KW-1185">Reference proteome</keyword>
<dbReference type="HOGENOM" id="CLU_097467_0_0_9"/>
<proteinExistence type="predicted"/>
<dbReference type="eggNOG" id="ENOG5030675">
    <property type="taxonomic scope" value="Bacteria"/>
</dbReference>
<gene>
    <name evidence="2" type="ORF">UC3_01670</name>
</gene>
<evidence type="ECO:0000256" key="1">
    <source>
        <dbReference type="SAM" id="Phobius"/>
    </source>
</evidence>
<comment type="caution">
    <text evidence="2">The sequence shown here is derived from an EMBL/GenBank/DDBJ whole genome shotgun (WGS) entry which is preliminary data.</text>
</comment>
<dbReference type="OrthoDB" id="2194635at2"/>
<evidence type="ECO:0000313" key="3">
    <source>
        <dbReference type="Proteomes" id="UP000013785"/>
    </source>
</evidence>
<feature type="transmembrane region" description="Helical" evidence="1">
    <location>
        <begin position="69"/>
        <end position="96"/>
    </location>
</feature>
<feature type="transmembrane region" description="Helical" evidence="1">
    <location>
        <begin position="164"/>
        <end position="181"/>
    </location>
</feature>
<feature type="transmembrane region" description="Helical" evidence="1">
    <location>
        <begin position="108"/>
        <end position="129"/>
    </location>
</feature>
<accession>R3WQE5</accession>
<dbReference type="Proteomes" id="UP000013785">
    <property type="component" value="Unassembled WGS sequence"/>
</dbReference>
<protein>
    <submittedName>
        <fullName evidence="2">Uncharacterized protein</fullName>
    </submittedName>
</protein>
<feature type="transmembrane region" description="Helical" evidence="1">
    <location>
        <begin position="30"/>
        <end position="63"/>
    </location>
</feature>
<dbReference type="STRING" id="154621.RV11_GL000297"/>
<organism evidence="2 3">
    <name type="scientific">Enterococcus phoeniculicola ATCC BAA-412</name>
    <dbReference type="NCBI Taxonomy" id="1158610"/>
    <lineage>
        <taxon>Bacteria</taxon>
        <taxon>Bacillati</taxon>
        <taxon>Bacillota</taxon>
        <taxon>Bacilli</taxon>
        <taxon>Lactobacillales</taxon>
        <taxon>Enterococcaceae</taxon>
        <taxon>Enterococcus</taxon>
    </lineage>
</organism>
<keyword evidence="1" id="KW-0812">Transmembrane</keyword>
<feature type="transmembrane region" description="Helical" evidence="1">
    <location>
        <begin position="135"/>
        <end position="152"/>
    </location>
</feature>
<keyword evidence="1" id="KW-1133">Transmembrane helix</keyword>
<evidence type="ECO:0000313" key="2">
    <source>
        <dbReference type="EMBL" id="EOL44040.1"/>
    </source>
</evidence>
<reference evidence="2 3" key="1">
    <citation type="submission" date="2013-02" db="EMBL/GenBank/DDBJ databases">
        <title>The Genome Sequence of Enterococcus phoeniculicola BAA-412.</title>
        <authorList>
            <consortium name="The Broad Institute Genome Sequencing Platform"/>
            <consortium name="The Broad Institute Genome Sequencing Center for Infectious Disease"/>
            <person name="Earl A.M."/>
            <person name="Gilmore M.S."/>
            <person name="Lebreton F."/>
            <person name="Walker B."/>
            <person name="Young S.K."/>
            <person name="Zeng Q."/>
            <person name="Gargeya S."/>
            <person name="Fitzgerald M."/>
            <person name="Haas B."/>
            <person name="Abouelleil A."/>
            <person name="Alvarado L."/>
            <person name="Arachchi H.M."/>
            <person name="Berlin A.M."/>
            <person name="Chapman S.B."/>
            <person name="Dewar J."/>
            <person name="Goldberg J."/>
            <person name="Griggs A."/>
            <person name="Gujja S."/>
            <person name="Hansen M."/>
            <person name="Howarth C."/>
            <person name="Imamovic A."/>
            <person name="Larimer J."/>
            <person name="McCowan C."/>
            <person name="Murphy C."/>
            <person name="Neiman D."/>
            <person name="Pearson M."/>
            <person name="Priest M."/>
            <person name="Roberts A."/>
            <person name="Saif S."/>
            <person name="Shea T."/>
            <person name="Sisk P."/>
            <person name="Sykes S."/>
            <person name="Wortman J."/>
            <person name="Nusbaum C."/>
            <person name="Birren B."/>
        </authorList>
    </citation>
    <scope>NUCLEOTIDE SEQUENCE [LARGE SCALE GENOMIC DNA]</scope>
    <source>
        <strain evidence="2 3">ATCC BAA-412</strain>
    </source>
</reference>